<reference evidence="2 3" key="1">
    <citation type="submission" date="2019-01" db="EMBL/GenBank/DDBJ databases">
        <title>Draft genome sequence of Cellulomonas takizawaensis strain TKZ-21.</title>
        <authorList>
            <person name="Yamamura H."/>
            <person name="Hayashi T."/>
            <person name="Hamada M."/>
            <person name="Serisawa Y."/>
            <person name="Matsuyama K."/>
            <person name="Nakagawa Y."/>
            <person name="Otoguro M."/>
            <person name="Yanagida F."/>
            <person name="Hayakawa M."/>
        </authorList>
    </citation>
    <scope>NUCLEOTIDE SEQUENCE [LARGE SCALE GENOMIC DNA]</scope>
    <source>
        <strain evidence="2 3">NBRC12680</strain>
    </source>
</reference>
<keyword evidence="3" id="KW-1185">Reference proteome</keyword>
<evidence type="ECO:0000256" key="1">
    <source>
        <dbReference type="SAM" id="MobiDB-lite"/>
    </source>
</evidence>
<accession>A0A402DPE1</accession>
<comment type="caution">
    <text evidence="2">The sequence shown here is derived from an EMBL/GenBank/DDBJ whole genome shotgun (WGS) entry which is preliminary data.</text>
</comment>
<dbReference type="Proteomes" id="UP000289954">
    <property type="component" value="Unassembled WGS sequence"/>
</dbReference>
<feature type="region of interest" description="Disordered" evidence="1">
    <location>
        <begin position="70"/>
        <end position="98"/>
    </location>
</feature>
<feature type="compositionally biased region" description="Basic residues" evidence="1">
    <location>
        <begin position="89"/>
        <end position="98"/>
    </location>
</feature>
<proteinExistence type="predicted"/>
<evidence type="ECO:0000313" key="3">
    <source>
        <dbReference type="Proteomes" id="UP000289954"/>
    </source>
</evidence>
<name>A0A402DPE1_9CELL</name>
<evidence type="ECO:0000313" key="2">
    <source>
        <dbReference type="EMBL" id="GCE75997.1"/>
    </source>
</evidence>
<protein>
    <submittedName>
        <fullName evidence="2">Uncharacterized protein</fullName>
    </submittedName>
</protein>
<dbReference type="AlphaFoldDB" id="A0A402DPE1"/>
<gene>
    <name evidence="2" type="ORF">CBZ_10530</name>
</gene>
<dbReference type="EMBL" id="BIMR01000065">
    <property type="protein sequence ID" value="GCE75997.1"/>
    <property type="molecule type" value="Genomic_DNA"/>
</dbReference>
<organism evidence="2 3">
    <name type="scientific">Cellulomonas biazotea</name>
    <dbReference type="NCBI Taxonomy" id="1709"/>
    <lineage>
        <taxon>Bacteria</taxon>
        <taxon>Bacillati</taxon>
        <taxon>Actinomycetota</taxon>
        <taxon>Actinomycetes</taxon>
        <taxon>Micrococcales</taxon>
        <taxon>Cellulomonadaceae</taxon>
        <taxon>Cellulomonas</taxon>
    </lineage>
</organism>
<sequence length="98" mass="10790">MRTCAKAFYVDQATAHVALASIHAKAAKKGKAAPLPSRAYPCDVCDGWHLTSKAVTGRKPPWDRIPDWVRPEGTAHLQQRSAEVVTGSRRQRKRGARS</sequence>